<reference evidence="2" key="1">
    <citation type="submission" date="2020-02" db="EMBL/GenBank/DDBJ databases">
        <authorList>
            <person name="Meier V. D."/>
        </authorList>
    </citation>
    <scope>NUCLEOTIDE SEQUENCE</scope>
    <source>
        <strain evidence="2">AVDCRST_MAG22</strain>
    </source>
</reference>
<keyword evidence="1" id="KW-0812">Transmembrane</keyword>
<feature type="transmembrane region" description="Helical" evidence="1">
    <location>
        <begin position="235"/>
        <end position="255"/>
    </location>
</feature>
<feature type="transmembrane region" description="Helical" evidence="1">
    <location>
        <begin position="48"/>
        <end position="68"/>
    </location>
</feature>
<protein>
    <submittedName>
        <fullName evidence="2">Uncharacterized protein</fullName>
    </submittedName>
</protein>
<feature type="transmembrane region" description="Helical" evidence="1">
    <location>
        <begin position="121"/>
        <end position="146"/>
    </location>
</feature>
<evidence type="ECO:0000313" key="2">
    <source>
        <dbReference type="EMBL" id="CAA9398022.1"/>
    </source>
</evidence>
<sequence length="260" mass="27168">MEPPGGSGLSWLAGWVLWCVPAGALAGVGLIEFNWGGPPYDGGFLGDLVLFGGFLALGQAPFVAFSLFRLCGRVVEWSSLAGYVAAALSALLWPLVGFVGWTSGSYLEVGFDTPLYSGRRVLAGVLPWLLVGALEGVVFAATLAFVREFRAAGVGQTSSRSGGEGRSGRLVRAGALVACGVTWVLASTTGGLFYEYWASFDVAARQNHIKDAIGAYLEGGGVSENVAYEVASNALAVPILYGIPTGLALFTVYRLTLRES</sequence>
<feature type="transmembrane region" description="Helical" evidence="1">
    <location>
        <begin position="170"/>
        <end position="194"/>
    </location>
</feature>
<gene>
    <name evidence="2" type="ORF">AVDCRST_MAG22-1007</name>
</gene>
<dbReference type="EMBL" id="CADCUV010000045">
    <property type="protein sequence ID" value="CAA9398022.1"/>
    <property type="molecule type" value="Genomic_DNA"/>
</dbReference>
<keyword evidence="1" id="KW-0472">Membrane</keyword>
<feature type="transmembrane region" description="Helical" evidence="1">
    <location>
        <begin position="80"/>
        <end position="101"/>
    </location>
</feature>
<dbReference type="AlphaFoldDB" id="A0A6J4NZ75"/>
<feature type="transmembrane region" description="Helical" evidence="1">
    <location>
        <begin position="12"/>
        <end position="36"/>
    </location>
</feature>
<name>A0A6J4NZ75_9ACTN</name>
<organism evidence="2">
    <name type="scientific">uncultured Rubrobacteraceae bacterium</name>
    <dbReference type="NCBI Taxonomy" id="349277"/>
    <lineage>
        <taxon>Bacteria</taxon>
        <taxon>Bacillati</taxon>
        <taxon>Actinomycetota</taxon>
        <taxon>Rubrobacteria</taxon>
        <taxon>Rubrobacterales</taxon>
        <taxon>Rubrobacteraceae</taxon>
        <taxon>environmental samples</taxon>
    </lineage>
</organism>
<keyword evidence="1" id="KW-1133">Transmembrane helix</keyword>
<accession>A0A6J4NZ75</accession>
<proteinExistence type="predicted"/>
<evidence type="ECO:0000256" key="1">
    <source>
        <dbReference type="SAM" id="Phobius"/>
    </source>
</evidence>